<dbReference type="Proteomes" id="UP000242791">
    <property type="component" value="Unassembled WGS sequence"/>
</dbReference>
<proteinExistence type="predicted"/>
<dbReference type="EMBL" id="LGTZ01000133">
    <property type="protein sequence ID" value="OJD27153.1"/>
    <property type="molecule type" value="Genomic_DNA"/>
</dbReference>
<dbReference type="InterPro" id="IPR036047">
    <property type="entry name" value="F-box-like_dom_sf"/>
</dbReference>
<sequence>MFAHTHVAKYNYPREPHRTTTKSTKTSTKSISSASSCLPIMESLDSALPRATQDIEQNNNDLDDLYRALLQMRWDIDESIATLEEPLRHLSDAETVGDIRKYLKIFFIAFRTLYSLFKKLAGFTLMGMTEESDGLRWHITGLWEDHGHIQQIMYTCLLCHQLQDAKLCQGVENLMEKTLDLQVVCEERTEQLEEDLFHVSIYRSGTLFFAGWRVAENGCPISGESSRWGRGDGDRCYCIDRVEVQASASVPEPGQFSAKGKAKKLRRQINGSTDRNMKENITRLPVELKRQIAGHLNTKDIAHLARTCKSFLLSIEPCLYETVNLDASKKAYLHVLKLSAMINKDSTLAGHIKTLEIGDLRKEDTRQVDELDELVKTAGWETSPSADESVARLLSQLGSLRSFCLNHLHGEVHLATFNFATLSTLTTLKVPAESLVSRQSPLINHLPPALECLYVKEANDEANQHTLPQLLIDYITAAAELKLVSIQSSAEYWADRADLLDNACKSCGVELKLEYRGYREAWTCGLMPILITWSRE</sequence>
<organism evidence="2 3">
    <name type="scientific">Blastomyces percursus</name>
    <dbReference type="NCBI Taxonomy" id="1658174"/>
    <lineage>
        <taxon>Eukaryota</taxon>
        <taxon>Fungi</taxon>
        <taxon>Dikarya</taxon>
        <taxon>Ascomycota</taxon>
        <taxon>Pezizomycotina</taxon>
        <taxon>Eurotiomycetes</taxon>
        <taxon>Eurotiomycetidae</taxon>
        <taxon>Onygenales</taxon>
        <taxon>Ajellomycetaceae</taxon>
        <taxon>Blastomyces</taxon>
    </lineage>
</organism>
<reference evidence="2 3" key="1">
    <citation type="submission" date="2015-08" db="EMBL/GenBank/DDBJ databases">
        <title>Emmonsia species relationships and genome sequence.</title>
        <authorList>
            <person name="Cuomo C.A."/>
            <person name="Schwartz I.S."/>
            <person name="Kenyon C."/>
            <person name="De Hoog G.S."/>
            <person name="Govender N.P."/>
            <person name="Botha A."/>
            <person name="Moreno L."/>
            <person name="De Vries M."/>
            <person name="Munoz J.F."/>
            <person name="Stielow J.B."/>
        </authorList>
    </citation>
    <scope>NUCLEOTIDE SEQUENCE [LARGE SCALE GENOMIC DNA]</scope>
    <source>
        <strain evidence="2 3">EI222</strain>
    </source>
</reference>
<dbReference type="OrthoDB" id="4179498at2759"/>
<dbReference type="VEuPathDB" id="FungiDB:ACJ73_01461"/>
<dbReference type="PROSITE" id="PS50181">
    <property type="entry name" value="FBOX"/>
    <property type="match status" value="1"/>
</dbReference>
<keyword evidence="3" id="KW-1185">Reference proteome</keyword>
<dbReference type="AlphaFoldDB" id="A0A1J9QF70"/>
<dbReference type="CDD" id="cd09917">
    <property type="entry name" value="F-box_SF"/>
    <property type="match status" value="1"/>
</dbReference>
<gene>
    <name evidence="2" type="ORF">ACJ73_01461</name>
</gene>
<dbReference type="Pfam" id="PF12937">
    <property type="entry name" value="F-box-like"/>
    <property type="match status" value="1"/>
</dbReference>
<dbReference type="InterPro" id="IPR001810">
    <property type="entry name" value="F-box_dom"/>
</dbReference>
<evidence type="ECO:0000259" key="1">
    <source>
        <dbReference type="PROSITE" id="PS50181"/>
    </source>
</evidence>
<name>A0A1J9QF70_9EURO</name>
<dbReference type="SUPFAM" id="SSF81383">
    <property type="entry name" value="F-box domain"/>
    <property type="match status" value="1"/>
</dbReference>
<feature type="domain" description="F-box" evidence="1">
    <location>
        <begin position="278"/>
        <end position="323"/>
    </location>
</feature>
<evidence type="ECO:0000313" key="2">
    <source>
        <dbReference type="EMBL" id="OJD27153.1"/>
    </source>
</evidence>
<evidence type="ECO:0000313" key="3">
    <source>
        <dbReference type="Proteomes" id="UP000242791"/>
    </source>
</evidence>
<protein>
    <recommendedName>
        <fullName evidence="1">F-box domain-containing protein</fullName>
    </recommendedName>
</protein>
<accession>A0A1J9QF70</accession>
<comment type="caution">
    <text evidence="2">The sequence shown here is derived from an EMBL/GenBank/DDBJ whole genome shotgun (WGS) entry which is preliminary data.</text>
</comment>